<dbReference type="EMBL" id="CP014227">
    <property type="protein sequence ID" value="AMD84676.1"/>
    <property type="molecule type" value="Genomic_DNA"/>
</dbReference>
<dbReference type="GO" id="GO:0016226">
    <property type="term" value="P:iron-sulfur cluster assembly"/>
    <property type="evidence" value="ECO:0007669"/>
    <property type="project" value="InterPro"/>
</dbReference>
<comment type="similarity">
    <text evidence="1">Belongs to the iron-sulfur cluster assembly SufBD family.</text>
</comment>
<dbReference type="AlphaFoldDB" id="A0AAX2GZL4"/>
<proteinExistence type="inferred from homology"/>
<dbReference type="InterPro" id="IPR000825">
    <property type="entry name" value="SUF_FeS_clus_asmbl_SufBD_core"/>
</dbReference>
<evidence type="ECO:0000313" key="4">
    <source>
        <dbReference type="EMBL" id="AMD84676.1"/>
    </source>
</evidence>
<dbReference type="KEGG" id="chg:AXF12_03525"/>
<dbReference type="PANTHER" id="PTHR43575">
    <property type="entry name" value="PROTEIN ABCI7, CHLOROPLASTIC"/>
    <property type="match status" value="1"/>
</dbReference>
<reference evidence="5 7" key="2">
    <citation type="submission" date="2017-06" db="EMBL/GenBank/DDBJ databases">
        <authorList>
            <consortium name="Pathogen Informatics"/>
        </authorList>
    </citation>
    <scope>NUCLEOTIDE SEQUENCE [LARGE SCALE GENOMIC DNA]</scope>
    <source>
        <strain evidence="5 7">NCTC12947</strain>
    </source>
</reference>
<evidence type="ECO:0000259" key="2">
    <source>
        <dbReference type="Pfam" id="PF01458"/>
    </source>
</evidence>
<evidence type="ECO:0000313" key="7">
    <source>
        <dbReference type="Proteomes" id="UP000215539"/>
    </source>
</evidence>
<dbReference type="InterPro" id="IPR045595">
    <property type="entry name" value="SufBD_N"/>
</dbReference>
<evidence type="ECO:0000259" key="3">
    <source>
        <dbReference type="Pfam" id="PF19295"/>
    </source>
</evidence>
<evidence type="ECO:0000313" key="5">
    <source>
        <dbReference type="EMBL" id="SNV08477.1"/>
    </source>
</evidence>
<dbReference type="NCBIfam" id="TIGR01981">
    <property type="entry name" value="sufD"/>
    <property type="match status" value="1"/>
</dbReference>
<dbReference type="RefSeq" id="WP_066428374.1">
    <property type="nucleotide sequence ID" value="NZ_CP014227.1"/>
</dbReference>
<dbReference type="InterPro" id="IPR055346">
    <property type="entry name" value="Fe-S_cluster_assembly_SufBD"/>
</dbReference>
<dbReference type="Proteomes" id="UP000065822">
    <property type="component" value="Chromosome"/>
</dbReference>
<dbReference type="EMBL" id="LT906449">
    <property type="protein sequence ID" value="SNV08477.1"/>
    <property type="molecule type" value="Genomic_DNA"/>
</dbReference>
<dbReference type="Proteomes" id="UP000215539">
    <property type="component" value="Chromosome 1"/>
</dbReference>
<organism evidence="5 7">
    <name type="scientific">Capnocytophaga haemolytica</name>
    <dbReference type="NCBI Taxonomy" id="45243"/>
    <lineage>
        <taxon>Bacteria</taxon>
        <taxon>Pseudomonadati</taxon>
        <taxon>Bacteroidota</taxon>
        <taxon>Flavobacteriia</taxon>
        <taxon>Flavobacteriales</taxon>
        <taxon>Flavobacteriaceae</taxon>
        <taxon>Capnocytophaga</taxon>
    </lineage>
</organism>
<evidence type="ECO:0000313" key="6">
    <source>
        <dbReference type="Proteomes" id="UP000065822"/>
    </source>
</evidence>
<dbReference type="Pfam" id="PF19295">
    <property type="entry name" value="SufBD_N"/>
    <property type="match status" value="1"/>
</dbReference>
<reference evidence="4 6" key="1">
    <citation type="submission" date="2016-02" db="EMBL/GenBank/DDBJ databases">
        <authorList>
            <person name="Holder M.E."/>
            <person name="Ajami N.J."/>
            <person name="Petrosino J.F."/>
        </authorList>
    </citation>
    <scope>NUCLEOTIDE SEQUENCE [LARGE SCALE GENOMIC DNA]</scope>
    <source>
        <strain evidence="4 6">CCUG 32990</strain>
    </source>
</reference>
<dbReference type="PANTHER" id="PTHR43575:SF1">
    <property type="entry name" value="PROTEIN ABCI7, CHLOROPLASTIC"/>
    <property type="match status" value="1"/>
</dbReference>
<dbReference type="InterPro" id="IPR037284">
    <property type="entry name" value="SUF_FeS_clus_asmbl_SufBD_sf"/>
</dbReference>
<accession>A0AAX2GZL4</accession>
<sequence length="429" mass="48580">MDLKDTIINYYKTLPQDALSDIRVEAFARFIEKGFPLAKQEAWKYTSVKELLDYSFEVRTSSSSTSELRPHTSELIPRTSKLVFVNGVLNENLSDYKGAEIEICSLQEAMTSDKYAELLRHYYGKNTDLEEPFSALNTVVSEVGAFVRVKRGKAIEVPVELVYLTDSQPKPFFTHVRNFIYVEEAAEVHIIERHHSFSPETVLTNSVTEVFVEKNALLDYYKLQNDRENALLIDNTYVSQEENSHAAVHTFSFGGKTTRNNLNFFHRGEHIESTLKGLTILKGNQHVDHYTFVEHALPNCESHQDYKSIVDEEAINVFNGKILVEKIAQKTNAYQQNDNIILNPKAAVYTKPQLEIFADDVKCSHGCTVGSLNPDSLFYLQARGIPKKEAAALLTYAFANTVMQTVRIPELASYLNKIIAGKLGVTIDF</sequence>
<dbReference type="Pfam" id="PF01458">
    <property type="entry name" value="SUFBD_core"/>
    <property type="match status" value="1"/>
</dbReference>
<evidence type="ECO:0000256" key="1">
    <source>
        <dbReference type="ARBA" id="ARBA00043967"/>
    </source>
</evidence>
<dbReference type="InterPro" id="IPR011542">
    <property type="entry name" value="SUF_FeS_clus_asmbl_SufD"/>
</dbReference>
<name>A0AAX2GZL4_9FLAO</name>
<feature type="domain" description="SUF system FeS cluster assembly SufBD core" evidence="2">
    <location>
        <begin position="172"/>
        <end position="398"/>
    </location>
</feature>
<gene>
    <name evidence="5" type="primary">sufD</name>
    <name evidence="4" type="ORF">AXF12_03525</name>
    <name evidence="5" type="ORF">SAMEA44541418_01033</name>
</gene>
<dbReference type="SUPFAM" id="SSF101960">
    <property type="entry name" value="Stabilizer of iron transporter SufD"/>
    <property type="match status" value="1"/>
</dbReference>
<protein>
    <submittedName>
        <fullName evidence="4">Fe-S cluster assembly protein SufD</fullName>
    </submittedName>
    <submittedName>
        <fullName evidence="5">FeS cluster assembly protein sufD</fullName>
    </submittedName>
</protein>
<keyword evidence="6" id="KW-1185">Reference proteome</keyword>
<feature type="domain" description="SUF system FeS cluster assembly SufBD N-terminal" evidence="3">
    <location>
        <begin position="16"/>
        <end position="160"/>
    </location>
</feature>